<dbReference type="InterPro" id="IPR001173">
    <property type="entry name" value="Glyco_trans_2-like"/>
</dbReference>
<evidence type="ECO:0000313" key="2">
    <source>
        <dbReference type="EMBL" id="MRW91048.1"/>
    </source>
</evidence>
<reference evidence="2 3" key="1">
    <citation type="submission" date="2019-11" db="EMBL/GenBank/DDBJ databases">
        <title>Novel species isolated from a subtropical stream in China.</title>
        <authorList>
            <person name="Lu H."/>
        </authorList>
    </citation>
    <scope>NUCLEOTIDE SEQUENCE [LARGE SCALE GENOMIC DNA]</scope>
    <source>
        <strain evidence="2 3">FT80W</strain>
    </source>
</reference>
<feature type="domain" description="Glycosyltransferase 2-like" evidence="1">
    <location>
        <begin position="3"/>
        <end position="145"/>
    </location>
</feature>
<accession>A0A6I2KYG9</accession>
<dbReference type="Gene3D" id="3.90.550.10">
    <property type="entry name" value="Spore Coat Polysaccharide Biosynthesis Protein SpsA, Chain A"/>
    <property type="match status" value="1"/>
</dbReference>
<sequence length="259" mass="29253">MFTIIIPTHERPLLLRRALQSLIAQTYKDFQVIVVDDSAAYVPPFPEMVQLTGRYTYVIRSGTLGPADSRNMGLDLVRTPYVIFLDDDDSFEPGHLQAMADHIGTGAPELLHCDYRILYEDRTQNPPTPLSVLEMQTAHVTYDSVHVNNGIPNSCLAYRRDVVAPHRFPTDLLIYEDWDFLLACMRGRTLSYVPTAGVNIHKSPVGAPENIRRGNSRKDLTLETMLYIYKTYPAPNMETRLARLSILNQGSEPASLDQC</sequence>
<dbReference type="PANTHER" id="PTHR43685">
    <property type="entry name" value="GLYCOSYLTRANSFERASE"/>
    <property type="match status" value="1"/>
</dbReference>
<dbReference type="SUPFAM" id="SSF53448">
    <property type="entry name" value="Nucleotide-diphospho-sugar transferases"/>
    <property type="match status" value="1"/>
</dbReference>
<dbReference type="GO" id="GO:0016740">
    <property type="term" value="F:transferase activity"/>
    <property type="evidence" value="ECO:0007669"/>
    <property type="project" value="UniProtKB-KW"/>
</dbReference>
<dbReference type="InterPro" id="IPR050834">
    <property type="entry name" value="Glycosyltransf_2"/>
</dbReference>
<organism evidence="2 3">
    <name type="scientific">Duganella guangzhouensis</name>
    <dbReference type="NCBI Taxonomy" id="2666084"/>
    <lineage>
        <taxon>Bacteria</taxon>
        <taxon>Pseudomonadati</taxon>
        <taxon>Pseudomonadota</taxon>
        <taxon>Betaproteobacteria</taxon>
        <taxon>Burkholderiales</taxon>
        <taxon>Oxalobacteraceae</taxon>
        <taxon>Telluria group</taxon>
        <taxon>Duganella</taxon>
    </lineage>
</organism>
<dbReference type="Pfam" id="PF00535">
    <property type="entry name" value="Glycos_transf_2"/>
    <property type="match status" value="1"/>
</dbReference>
<evidence type="ECO:0000313" key="3">
    <source>
        <dbReference type="Proteomes" id="UP000433309"/>
    </source>
</evidence>
<dbReference type="EMBL" id="WKJK01000006">
    <property type="protein sequence ID" value="MRW91048.1"/>
    <property type="molecule type" value="Genomic_DNA"/>
</dbReference>
<dbReference type="AlphaFoldDB" id="A0A6I2KYG9"/>
<dbReference type="CDD" id="cd00761">
    <property type="entry name" value="Glyco_tranf_GTA_type"/>
    <property type="match status" value="1"/>
</dbReference>
<proteinExistence type="predicted"/>
<keyword evidence="2" id="KW-0808">Transferase</keyword>
<comment type="caution">
    <text evidence="2">The sequence shown here is derived from an EMBL/GenBank/DDBJ whole genome shotgun (WGS) entry which is preliminary data.</text>
</comment>
<name>A0A6I2KYG9_9BURK</name>
<protein>
    <submittedName>
        <fullName evidence="2">Glycosyltransferase</fullName>
    </submittedName>
</protein>
<dbReference type="RefSeq" id="WP_154377065.1">
    <property type="nucleotide sequence ID" value="NZ_WKJK01000006.1"/>
</dbReference>
<gene>
    <name evidence="2" type="ORF">GJ699_13715</name>
</gene>
<evidence type="ECO:0000259" key="1">
    <source>
        <dbReference type="Pfam" id="PF00535"/>
    </source>
</evidence>
<dbReference type="PANTHER" id="PTHR43685:SF2">
    <property type="entry name" value="GLYCOSYLTRANSFERASE 2-LIKE DOMAIN-CONTAINING PROTEIN"/>
    <property type="match status" value="1"/>
</dbReference>
<keyword evidence="3" id="KW-1185">Reference proteome</keyword>
<dbReference type="Proteomes" id="UP000433309">
    <property type="component" value="Unassembled WGS sequence"/>
</dbReference>
<dbReference type="InterPro" id="IPR029044">
    <property type="entry name" value="Nucleotide-diphossugar_trans"/>
</dbReference>